<dbReference type="InterPro" id="IPR010982">
    <property type="entry name" value="Lambda_DNA-bd_dom_sf"/>
</dbReference>
<gene>
    <name evidence="3" type="ORF">BU204_23185</name>
</gene>
<dbReference type="Proteomes" id="UP000185596">
    <property type="component" value="Unassembled WGS sequence"/>
</dbReference>
<dbReference type="AlphaFoldDB" id="A0A1Q8CLE3"/>
<dbReference type="STRING" id="1912961.BU204_23185"/>
<keyword evidence="4" id="KW-1185">Reference proteome</keyword>
<dbReference type="GO" id="GO:0003677">
    <property type="term" value="F:DNA binding"/>
    <property type="evidence" value="ECO:0007669"/>
    <property type="project" value="InterPro"/>
</dbReference>
<dbReference type="Pfam" id="PF13560">
    <property type="entry name" value="HTH_31"/>
    <property type="match status" value="1"/>
</dbReference>
<feature type="region of interest" description="Disordered" evidence="1">
    <location>
        <begin position="1"/>
        <end position="39"/>
    </location>
</feature>
<protein>
    <recommendedName>
        <fullName evidence="2">HTH cro/C1-type domain-containing protein</fullName>
    </recommendedName>
</protein>
<dbReference type="SMART" id="SM00530">
    <property type="entry name" value="HTH_XRE"/>
    <property type="match status" value="1"/>
</dbReference>
<organism evidence="3 4">
    <name type="scientific">Actinophytocola xanthii</name>
    <dbReference type="NCBI Taxonomy" id="1912961"/>
    <lineage>
        <taxon>Bacteria</taxon>
        <taxon>Bacillati</taxon>
        <taxon>Actinomycetota</taxon>
        <taxon>Actinomycetes</taxon>
        <taxon>Pseudonocardiales</taxon>
        <taxon>Pseudonocardiaceae</taxon>
    </lineage>
</organism>
<sequence>MVAGRPTERAKRRAAALRRARENAGRTQQEAAEALDRSQPTIARIEAGTRVPSPDELHALMTFYDTPQPLREEIEGWATLPDAPALAALSPNRHLVELVHAAERAVEIFTFHSERTPLQLQSQQYALLQSRLAGACLGETDVLRAREERRRMFTRDNPPPYHALLTESSLYRAPGGSTVVIRQQAGHLLDLLDQYPQFSLRIVPFDARLAYIDTDFTCLRMPGREADMVYVPFNLDGRLIKGRTAVQERETYWYEAYRAALTEDDSRKFIHALAQHGNIPTAR</sequence>
<dbReference type="OrthoDB" id="3634701at2"/>
<evidence type="ECO:0000256" key="1">
    <source>
        <dbReference type="SAM" id="MobiDB-lite"/>
    </source>
</evidence>
<dbReference type="Pfam" id="PF19054">
    <property type="entry name" value="DUF5753"/>
    <property type="match status" value="1"/>
</dbReference>
<evidence type="ECO:0000313" key="4">
    <source>
        <dbReference type="Proteomes" id="UP000185596"/>
    </source>
</evidence>
<dbReference type="InterPro" id="IPR043917">
    <property type="entry name" value="DUF5753"/>
</dbReference>
<dbReference type="CDD" id="cd00093">
    <property type="entry name" value="HTH_XRE"/>
    <property type="match status" value="1"/>
</dbReference>
<dbReference type="SUPFAM" id="SSF47413">
    <property type="entry name" value="lambda repressor-like DNA-binding domains"/>
    <property type="match status" value="1"/>
</dbReference>
<name>A0A1Q8CLE3_9PSEU</name>
<dbReference type="RefSeq" id="WP_075127840.1">
    <property type="nucleotide sequence ID" value="NZ_MSIE01000044.1"/>
</dbReference>
<evidence type="ECO:0000259" key="2">
    <source>
        <dbReference type="PROSITE" id="PS50943"/>
    </source>
</evidence>
<dbReference type="Gene3D" id="1.10.260.40">
    <property type="entry name" value="lambda repressor-like DNA-binding domains"/>
    <property type="match status" value="1"/>
</dbReference>
<feature type="domain" description="HTH cro/C1-type" evidence="2">
    <location>
        <begin position="17"/>
        <end position="70"/>
    </location>
</feature>
<accession>A0A1Q8CLE3</accession>
<dbReference type="InterPro" id="IPR001387">
    <property type="entry name" value="Cro/C1-type_HTH"/>
</dbReference>
<dbReference type="EMBL" id="MSIE01000044">
    <property type="protein sequence ID" value="OLF15171.1"/>
    <property type="molecule type" value="Genomic_DNA"/>
</dbReference>
<evidence type="ECO:0000313" key="3">
    <source>
        <dbReference type="EMBL" id="OLF15171.1"/>
    </source>
</evidence>
<comment type="caution">
    <text evidence="3">The sequence shown here is derived from an EMBL/GenBank/DDBJ whole genome shotgun (WGS) entry which is preliminary data.</text>
</comment>
<dbReference type="PROSITE" id="PS50943">
    <property type="entry name" value="HTH_CROC1"/>
    <property type="match status" value="1"/>
</dbReference>
<reference evidence="3 4" key="1">
    <citation type="submission" date="2016-12" db="EMBL/GenBank/DDBJ databases">
        <title>The draft genome sequence of Actinophytocola sp. 11-183.</title>
        <authorList>
            <person name="Wang W."/>
            <person name="Yuan L."/>
        </authorList>
    </citation>
    <scope>NUCLEOTIDE SEQUENCE [LARGE SCALE GENOMIC DNA]</scope>
    <source>
        <strain evidence="3 4">11-183</strain>
    </source>
</reference>
<proteinExistence type="predicted"/>